<feature type="compositionally biased region" description="Polar residues" evidence="8">
    <location>
        <begin position="663"/>
        <end position="683"/>
    </location>
</feature>
<dbReference type="SUPFAM" id="SSF57667">
    <property type="entry name" value="beta-beta-alpha zinc fingers"/>
    <property type="match status" value="1"/>
</dbReference>
<feature type="region of interest" description="Disordered" evidence="8">
    <location>
        <begin position="360"/>
        <end position="391"/>
    </location>
</feature>
<evidence type="ECO:0000313" key="10">
    <source>
        <dbReference type="EMBL" id="PWN25924.1"/>
    </source>
</evidence>
<dbReference type="PANTHER" id="PTHR40626">
    <property type="entry name" value="MIP31509P"/>
    <property type="match status" value="1"/>
</dbReference>
<accession>A0A316ULV1</accession>
<evidence type="ECO:0000256" key="4">
    <source>
        <dbReference type="ARBA" id="ARBA00022771"/>
    </source>
</evidence>
<feature type="compositionally biased region" description="Low complexity" evidence="8">
    <location>
        <begin position="705"/>
        <end position="724"/>
    </location>
</feature>
<protein>
    <recommendedName>
        <fullName evidence="9">C2H2-type domain-containing protein</fullName>
    </recommendedName>
</protein>
<evidence type="ECO:0000256" key="1">
    <source>
        <dbReference type="ARBA" id="ARBA00004123"/>
    </source>
</evidence>
<feature type="region of interest" description="Disordered" evidence="8">
    <location>
        <begin position="1"/>
        <end position="98"/>
    </location>
</feature>
<dbReference type="PROSITE" id="PS00028">
    <property type="entry name" value="ZINC_FINGER_C2H2_1"/>
    <property type="match status" value="1"/>
</dbReference>
<keyword evidence="11" id="KW-1185">Reference proteome</keyword>
<dbReference type="GO" id="GO:0008270">
    <property type="term" value="F:zinc ion binding"/>
    <property type="evidence" value="ECO:0007669"/>
    <property type="project" value="UniProtKB-KW"/>
</dbReference>
<dbReference type="GO" id="GO:0006351">
    <property type="term" value="P:DNA-templated transcription"/>
    <property type="evidence" value="ECO:0007669"/>
    <property type="project" value="InterPro"/>
</dbReference>
<feature type="region of interest" description="Disordered" evidence="8">
    <location>
        <begin position="294"/>
        <end position="344"/>
    </location>
</feature>
<keyword evidence="5" id="KW-0862">Zinc</keyword>
<feature type="region of interest" description="Disordered" evidence="8">
    <location>
        <begin position="789"/>
        <end position="808"/>
    </location>
</feature>
<keyword evidence="3" id="KW-0677">Repeat</keyword>
<dbReference type="RefSeq" id="XP_025360536.1">
    <property type="nucleotide sequence ID" value="XM_025509321.1"/>
</dbReference>
<feature type="region of interest" description="Disordered" evidence="8">
    <location>
        <begin position="158"/>
        <end position="276"/>
    </location>
</feature>
<feature type="region of interest" description="Disordered" evidence="8">
    <location>
        <begin position="991"/>
        <end position="1026"/>
    </location>
</feature>
<dbReference type="InterPro" id="IPR007219">
    <property type="entry name" value="XnlR_reg_dom"/>
</dbReference>
<feature type="compositionally biased region" description="Polar residues" evidence="8">
    <location>
        <begin position="832"/>
        <end position="845"/>
    </location>
</feature>
<feature type="region of interest" description="Disordered" evidence="8">
    <location>
        <begin position="1446"/>
        <end position="1471"/>
    </location>
</feature>
<evidence type="ECO:0000256" key="7">
    <source>
        <dbReference type="PROSITE-ProRule" id="PRU00042"/>
    </source>
</evidence>
<dbReference type="GeneID" id="37031144"/>
<evidence type="ECO:0000259" key="9">
    <source>
        <dbReference type="PROSITE" id="PS50157"/>
    </source>
</evidence>
<feature type="compositionally biased region" description="Low complexity" evidence="8">
    <location>
        <begin position="540"/>
        <end position="576"/>
    </location>
</feature>
<feature type="compositionally biased region" description="Basic residues" evidence="8">
    <location>
        <begin position="163"/>
        <end position="177"/>
    </location>
</feature>
<dbReference type="GO" id="GO:0005634">
    <property type="term" value="C:nucleus"/>
    <property type="evidence" value="ECO:0007669"/>
    <property type="project" value="UniProtKB-SubCell"/>
</dbReference>
<dbReference type="OrthoDB" id="1405595at2759"/>
<feature type="region of interest" description="Disordered" evidence="8">
    <location>
        <begin position="1377"/>
        <end position="1403"/>
    </location>
</feature>
<feature type="compositionally biased region" description="Low complexity" evidence="8">
    <location>
        <begin position="181"/>
        <end position="198"/>
    </location>
</feature>
<feature type="compositionally biased region" description="Low complexity" evidence="8">
    <location>
        <begin position="1488"/>
        <end position="1499"/>
    </location>
</feature>
<feature type="region of interest" description="Disordered" evidence="8">
    <location>
        <begin position="431"/>
        <end position="474"/>
    </location>
</feature>
<dbReference type="STRING" id="1569628.A0A316ULV1"/>
<feature type="compositionally biased region" description="Polar residues" evidence="8">
    <location>
        <begin position="1013"/>
        <end position="1024"/>
    </location>
</feature>
<dbReference type="InterPro" id="IPR013087">
    <property type="entry name" value="Znf_C2H2_type"/>
</dbReference>
<dbReference type="Gene3D" id="3.30.160.60">
    <property type="entry name" value="Classic Zinc Finger"/>
    <property type="match status" value="1"/>
</dbReference>
<reference evidence="10 11" key="1">
    <citation type="journal article" date="2018" name="Mol. Biol. Evol.">
        <title>Broad Genomic Sampling Reveals a Smut Pathogenic Ancestry of the Fungal Clade Ustilaginomycotina.</title>
        <authorList>
            <person name="Kijpornyongpan T."/>
            <person name="Mondo S.J."/>
            <person name="Barry K."/>
            <person name="Sandor L."/>
            <person name="Lee J."/>
            <person name="Lipzen A."/>
            <person name="Pangilinan J."/>
            <person name="LaButti K."/>
            <person name="Hainaut M."/>
            <person name="Henrissat B."/>
            <person name="Grigoriev I.V."/>
            <person name="Spatafora J.W."/>
            <person name="Aime M.C."/>
        </authorList>
    </citation>
    <scope>NUCLEOTIDE SEQUENCE [LARGE SCALE GENOMIC DNA]</scope>
    <source>
        <strain evidence="10 11">MCA 5214</strain>
    </source>
</reference>
<evidence type="ECO:0000256" key="8">
    <source>
        <dbReference type="SAM" id="MobiDB-lite"/>
    </source>
</evidence>
<dbReference type="InterPro" id="IPR051059">
    <property type="entry name" value="VerF-like"/>
</dbReference>
<feature type="region of interest" description="Disordered" evidence="8">
    <location>
        <begin position="1241"/>
        <end position="1263"/>
    </location>
</feature>
<feature type="compositionally biased region" description="Low complexity" evidence="8">
    <location>
        <begin position="367"/>
        <end position="382"/>
    </location>
</feature>
<dbReference type="Proteomes" id="UP000245884">
    <property type="component" value="Unassembled WGS sequence"/>
</dbReference>
<feature type="region of interest" description="Disordered" evidence="8">
    <location>
        <begin position="829"/>
        <end position="861"/>
    </location>
</feature>
<dbReference type="PROSITE" id="PS50157">
    <property type="entry name" value="ZINC_FINGER_C2H2_2"/>
    <property type="match status" value="2"/>
</dbReference>
<feature type="compositionally biased region" description="Basic and acidic residues" evidence="8">
    <location>
        <begin position="1377"/>
        <end position="1395"/>
    </location>
</feature>
<gene>
    <name evidence="10" type="ORF">BDZ90DRAFT_280910</name>
</gene>
<feature type="region of interest" description="Disordered" evidence="8">
    <location>
        <begin position="1488"/>
        <end position="1526"/>
    </location>
</feature>
<dbReference type="GO" id="GO:0000785">
    <property type="term" value="C:chromatin"/>
    <property type="evidence" value="ECO:0007669"/>
    <property type="project" value="TreeGrafter"/>
</dbReference>
<dbReference type="Pfam" id="PF04082">
    <property type="entry name" value="Fungal_trans"/>
    <property type="match status" value="1"/>
</dbReference>
<feature type="region of interest" description="Disordered" evidence="8">
    <location>
        <begin position="510"/>
        <end position="602"/>
    </location>
</feature>
<evidence type="ECO:0000256" key="6">
    <source>
        <dbReference type="ARBA" id="ARBA00023242"/>
    </source>
</evidence>
<organism evidence="10 11">
    <name type="scientific">Jaminaea rosea</name>
    <dbReference type="NCBI Taxonomy" id="1569628"/>
    <lineage>
        <taxon>Eukaryota</taxon>
        <taxon>Fungi</taxon>
        <taxon>Dikarya</taxon>
        <taxon>Basidiomycota</taxon>
        <taxon>Ustilaginomycotina</taxon>
        <taxon>Exobasidiomycetes</taxon>
        <taxon>Microstromatales</taxon>
        <taxon>Microstromatales incertae sedis</taxon>
        <taxon>Jaminaea</taxon>
    </lineage>
</organism>
<dbReference type="GO" id="GO:0000981">
    <property type="term" value="F:DNA-binding transcription factor activity, RNA polymerase II-specific"/>
    <property type="evidence" value="ECO:0007669"/>
    <property type="project" value="InterPro"/>
</dbReference>
<dbReference type="EMBL" id="KZ819673">
    <property type="protein sequence ID" value="PWN25924.1"/>
    <property type="molecule type" value="Genomic_DNA"/>
</dbReference>
<evidence type="ECO:0000256" key="2">
    <source>
        <dbReference type="ARBA" id="ARBA00022723"/>
    </source>
</evidence>
<feature type="compositionally biased region" description="Basic and acidic residues" evidence="8">
    <location>
        <begin position="1000"/>
        <end position="1012"/>
    </location>
</feature>
<evidence type="ECO:0000313" key="11">
    <source>
        <dbReference type="Proteomes" id="UP000245884"/>
    </source>
</evidence>
<feature type="compositionally biased region" description="Low complexity" evidence="8">
    <location>
        <begin position="435"/>
        <end position="457"/>
    </location>
</feature>
<feature type="region of interest" description="Disordered" evidence="8">
    <location>
        <begin position="625"/>
        <end position="683"/>
    </location>
</feature>
<feature type="compositionally biased region" description="Low complexity" evidence="8">
    <location>
        <begin position="74"/>
        <end position="88"/>
    </location>
</feature>
<feature type="region of interest" description="Disordered" evidence="8">
    <location>
        <begin position="1304"/>
        <end position="1328"/>
    </location>
</feature>
<dbReference type="GO" id="GO:0000978">
    <property type="term" value="F:RNA polymerase II cis-regulatory region sequence-specific DNA binding"/>
    <property type="evidence" value="ECO:0007669"/>
    <property type="project" value="InterPro"/>
</dbReference>
<proteinExistence type="predicted"/>
<feature type="region of interest" description="Disordered" evidence="8">
    <location>
        <begin position="703"/>
        <end position="742"/>
    </location>
</feature>
<feature type="compositionally biased region" description="Low complexity" evidence="8">
    <location>
        <begin position="307"/>
        <end position="321"/>
    </location>
</feature>
<feature type="domain" description="C2H2-type" evidence="9">
    <location>
        <begin position="122"/>
        <end position="152"/>
    </location>
</feature>
<dbReference type="InterPro" id="IPR036236">
    <property type="entry name" value="Znf_C2H2_sf"/>
</dbReference>
<feature type="compositionally biased region" description="Low complexity" evidence="8">
    <location>
        <begin position="19"/>
        <end position="30"/>
    </location>
</feature>
<feature type="domain" description="C2H2-type" evidence="9">
    <location>
        <begin position="94"/>
        <end position="121"/>
    </location>
</feature>
<evidence type="ECO:0000256" key="3">
    <source>
        <dbReference type="ARBA" id="ARBA00022737"/>
    </source>
</evidence>
<keyword evidence="6" id="KW-0539">Nucleus</keyword>
<keyword evidence="2" id="KW-0479">Metal-binding</keyword>
<dbReference type="PANTHER" id="PTHR40626:SF32">
    <property type="entry name" value="ZINC FINGER PROTEIN RST2"/>
    <property type="match status" value="1"/>
</dbReference>
<feature type="compositionally biased region" description="Polar residues" evidence="8">
    <location>
        <begin position="591"/>
        <end position="602"/>
    </location>
</feature>
<feature type="compositionally biased region" description="Basic and acidic residues" evidence="8">
    <location>
        <begin position="1455"/>
        <end position="1465"/>
    </location>
</feature>
<comment type="subcellular location">
    <subcellularLocation>
        <location evidence="1">Nucleus</location>
    </subcellularLocation>
</comment>
<sequence length="1526" mass="158510">MSMSSDEQNAAFLSELQRSHQQQQQQQHLQQPPPPRSSVNDAQQQQQQGGGGEENDQPPRKAQRRSSTATANQSHASASSPSTSTDAPPSGPPYLCPTCQTSYSRLEYLRRHERRHQDIRPFVCECGKSFSRSDVLSRHKRQCQFHLTGEKPSAEAVDAAAAKKARKPSAAKAKARKNNGPDDASPGASTSSSSMATPRKGASQIKTRDSPPASSMINQPGVYATASQPGAPPPLLPHSSGPGSIGLPPPPPFYNQGASAASHAPNPQNTAPNDFARQSGFMSAISQALNNFQSNSNAANYPPSPESSASLNNSRNSSPRLPYRDAIPYTQRSGGAGASRQSSLRKPTLDLYHNAAQWAESHDAGNRGSPAPGSAPGSRPGSVYGGSSSRTSQANSTAAAVSAAINAAAANNSGASTTAAPAFSYPANEFGGAGSSSSSGPSNQTLVAANDSSRNNSGSGGTSGPNAGDTSRFAALSTGPLSPFSGMGLNSMSPYLSAFSNARDTPLVASPGRGIAPGTPTSSISGNVFDYTMRPPAKPASSTTPGKSGSGSGASAAGGTSEKPSSIGIPASAAAGLKRKDLSEKDDPETPSASVSMSTSESGALPALADFIDDQQRTAANGLLTLLGGGGQETPSRFVRSEAGGNNDSSNRNRAGAGGNNAMDNNPGTTSANPSSNPFFESAVTSGPEAFLLRLQGGEQDRRAGLLGSTNGNGSSSSSNANGNPSVTSIANGSGSNGTHIASSLPPSANLFDTPGLAPWDFGGVTSSHGQSSSVGWLLSPSVQTLISSFAGGTPHGPGEGGSYFPMSRRTSGLNEVFKDKEGSAALAMETPGSQSLERTSSKESVAQPETGVTTPSSTNAAAAVAPAPTLAATNGNSQSALTTNGTSEASRIGNLALERALEDANNPFYLPKSMFRPCYNIPHWDLPPLTRLSVLAMHAQQNLLKHVPILHEPTFRLDTTPGCLAFAACMLGCHEAGRRWWAGEEVVPPPHTFKTGDSQIKKEDVSDESKATLEQSTSTTSSKPLIDESDGLDLVKPIVMTEKVDMLTRSFTSGRAQSEKDRISVIQALMVHQTHSFLSADSTTRGIACMAHGSLVSAARKAGFFDIEAKHATQEVSYTAADVAKGVAEEKNDLCFGFSYLPSYLPGCPDEEKVWRQWCDFEGRRRTAWLLFLMDTVAALDAGLDTLVELEEVRHLPLPVPDTIWRASDAAAWKGVLDAYHGLSFDEATQAIFADDKAASKANGSQGNHMEVDDEGANAPAESDAKARSIIGGAYGPFARLMMILPILRGIVHLLHRRAAKAGADAKDSSSSDAKVSPISSWLPSTHSSKDDVAVFERALRRWRSAWDADNLCLHASSPVAQAKAEAEARAKEQAAKLAAAKEAEKEGEKENGERAVPAANKDVAASPPVFTSKTASGATPLCEDALPFYWLSHVLLGHASGRKVSAPGMPASKGEEKDGKQTGDKASIPDLRSMLRFAKTFVNAGEGASESAGADGSNGVGANKLPAASSSVMTGTDDQKDSIS</sequence>
<feature type="compositionally biased region" description="Low complexity" evidence="8">
    <location>
        <begin position="237"/>
        <end position="246"/>
    </location>
</feature>
<feature type="compositionally biased region" description="Polar residues" evidence="8">
    <location>
        <begin position="725"/>
        <end position="742"/>
    </location>
</feature>
<keyword evidence="4 7" id="KW-0863">Zinc-finger</keyword>
<name>A0A316ULV1_9BASI</name>
<feature type="compositionally biased region" description="Low complexity" evidence="8">
    <location>
        <begin position="1312"/>
        <end position="1322"/>
    </location>
</feature>
<evidence type="ECO:0000256" key="5">
    <source>
        <dbReference type="ARBA" id="ARBA00022833"/>
    </source>
</evidence>